<evidence type="ECO:0000256" key="1">
    <source>
        <dbReference type="SAM" id="MobiDB-lite"/>
    </source>
</evidence>
<sequence length="223" mass="24066">MYGSYTQHRPGRSVVLRYHGRRFVFSSLDSLAAATSAARSTFSIPPEDTIIFEIRHSVIKPGSKVGLVELTESSWGLLAHSTRAQVVVEVRTQGPPSPVAPTHTAPPAARPIPPAPASTSAEPPAAVIPRPLPAPASDERNIYTVLVLNASGTHAVPNFDSQRYKVKHAARTRMLYRAVAIAAGVPVEHIRLTFNDSRLVSDESFYESGIRDGAVIEVELSTI</sequence>
<dbReference type="EMBL" id="KV426410">
    <property type="protein sequence ID" value="KZV81186.1"/>
    <property type="molecule type" value="Genomic_DNA"/>
</dbReference>
<organism evidence="3 4">
    <name type="scientific">Exidia glandulosa HHB12029</name>
    <dbReference type="NCBI Taxonomy" id="1314781"/>
    <lineage>
        <taxon>Eukaryota</taxon>
        <taxon>Fungi</taxon>
        <taxon>Dikarya</taxon>
        <taxon>Basidiomycota</taxon>
        <taxon>Agaricomycotina</taxon>
        <taxon>Agaricomycetes</taxon>
        <taxon>Auriculariales</taxon>
        <taxon>Exidiaceae</taxon>
        <taxon>Exidia</taxon>
    </lineage>
</organism>
<accession>A0A165BSZ3</accession>
<feature type="region of interest" description="Disordered" evidence="1">
    <location>
        <begin position="93"/>
        <end position="124"/>
    </location>
</feature>
<keyword evidence="4" id="KW-1185">Reference proteome</keyword>
<evidence type="ECO:0000313" key="3">
    <source>
        <dbReference type="EMBL" id="KZV81186.1"/>
    </source>
</evidence>
<dbReference type="SUPFAM" id="SSF54236">
    <property type="entry name" value="Ubiquitin-like"/>
    <property type="match status" value="1"/>
</dbReference>
<gene>
    <name evidence="3" type="ORF">EXIGLDRAFT_844838</name>
</gene>
<protein>
    <recommendedName>
        <fullName evidence="2">Ubiquitin-like domain-containing protein</fullName>
    </recommendedName>
</protein>
<reference evidence="3 4" key="1">
    <citation type="journal article" date="2016" name="Mol. Biol. Evol.">
        <title>Comparative Genomics of Early-Diverging Mushroom-Forming Fungi Provides Insights into the Origins of Lignocellulose Decay Capabilities.</title>
        <authorList>
            <person name="Nagy L.G."/>
            <person name="Riley R."/>
            <person name="Tritt A."/>
            <person name="Adam C."/>
            <person name="Daum C."/>
            <person name="Floudas D."/>
            <person name="Sun H."/>
            <person name="Yadav J.S."/>
            <person name="Pangilinan J."/>
            <person name="Larsson K.H."/>
            <person name="Matsuura K."/>
            <person name="Barry K."/>
            <person name="Labutti K."/>
            <person name="Kuo R."/>
            <person name="Ohm R.A."/>
            <person name="Bhattacharya S.S."/>
            <person name="Shirouzu T."/>
            <person name="Yoshinaga Y."/>
            <person name="Martin F.M."/>
            <person name="Grigoriev I.V."/>
            <person name="Hibbett D.S."/>
        </authorList>
    </citation>
    <scope>NUCLEOTIDE SEQUENCE [LARGE SCALE GENOMIC DNA]</scope>
    <source>
        <strain evidence="3 4">HHB12029</strain>
    </source>
</reference>
<dbReference type="InParanoid" id="A0A165BSZ3"/>
<dbReference type="InterPro" id="IPR000626">
    <property type="entry name" value="Ubiquitin-like_dom"/>
</dbReference>
<proteinExistence type="predicted"/>
<dbReference type="AlphaFoldDB" id="A0A165BSZ3"/>
<name>A0A165BSZ3_EXIGL</name>
<dbReference type="InterPro" id="IPR029071">
    <property type="entry name" value="Ubiquitin-like_domsf"/>
</dbReference>
<evidence type="ECO:0000259" key="2">
    <source>
        <dbReference type="PROSITE" id="PS50053"/>
    </source>
</evidence>
<dbReference type="PROSITE" id="PS50053">
    <property type="entry name" value="UBIQUITIN_2"/>
    <property type="match status" value="1"/>
</dbReference>
<evidence type="ECO:0000313" key="4">
    <source>
        <dbReference type="Proteomes" id="UP000077266"/>
    </source>
</evidence>
<dbReference type="Proteomes" id="UP000077266">
    <property type="component" value="Unassembled WGS sequence"/>
</dbReference>
<dbReference type="Gene3D" id="3.10.20.90">
    <property type="entry name" value="Phosphatidylinositol 3-kinase Catalytic Subunit, Chain A, domain 1"/>
    <property type="match status" value="1"/>
</dbReference>
<feature type="domain" description="Ubiquitin-like" evidence="2">
    <location>
        <begin position="143"/>
        <end position="223"/>
    </location>
</feature>